<dbReference type="OrthoDB" id="6428174at2759"/>
<feature type="transmembrane region" description="Helical" evidence="7">
    <location>
        <begin position="24"/>
        <end position="44"/>
    </location>
</feature>
<feature type="region of interest" description="Disordered" evidence="6">
    <location>
        <begin position="355"/>
        <end position="377"/>
    </location>
</feature>
<feature type="transmembrane region" description="Helical" evidence="7">
    <location>
        <begin position="125"/>
        <end position="145"/>
    </location>
</feature>
<keyword evidence="9" id="KW-1185">Reference proteome</keyword>
<dbReference type="STRING" id="299467.A0A443SUQ6"/>
<protein>
    <recommendedName>
        <fullName evidence="10">Magnesium transporter NIPA2-like protein</fullName>
    </recommendedName>
</protein>
<dbReference type="PANTHER" id="PTHR12570:SF92">
    <property type="entry name" value="SPICHTHYIN, ISOFORM B"/>
    <property type="match status" value="1"/>
</dbReference>
<proteinExistence type="inferred from homology"/>
<comment type="caution">
    <text evidence="8">The sequence shown here is derived from an EMBL/GenBank/DDBJ whole genome shotgun (WGS) entry which is preliminary data.</text>
</comment>
<evidence type="ECO:0000256" key="5">
    <source>
        <dbReference type="ARBA" id="ARBA00023136"/>
    </source>
</evidence>
<feature type="compositionally biased region" description="Basic residues" evidence="6">
    <location>
        <begin position="358"/>
        <end position="371"/>
    </location>
</feature>
<dbReference type="GO" id="GO:0016020">
    <property type="term" value="C:membrane"/>
    <property type="evidence" value="ECO:0007669"/>
    <property type="project" value="UniProtKB-SubCell"/>
</dbReference>
<dbReference type="InterPro" id="IPR008521">
    <property type="entry name" value="Mg_trans_NIPA"/>
</dbReference>
<dbReference type="SUPFAM" id="SSF103481">
    <property type="entry name" value="Multidrug resistance efflux transporter EmrE"/>
    <property type="match status" value="1"/>
</dbReference>
<feature type="transmembrane region" description="Helical" evidence="7">
    <location>
        <begin position="192"/>
        <end position="214"/>
    </location>
</feature>
<accession>A0A443SUQ6</accession>
<feature type="transmembrane region" description="Helical" evidence="7">
    <location>
        <begin position="291"/>
        <end position="311"/>
    </location>
</feature>
<evidence type="ECO:0000256" key="7">
    <source>
        <dbReference type="SAM" id="Phobius"/>
    </source>
</evidence>
<feature type="transmembrane region" description="Helical" evidence="7">
    <location>
        <begin position="165"/>
        <end position="185"/>
    </location>
</feature>
<dbReference type="EMBL" id="NCKV01000226">
    <property type="protein sequence ID" value="RWS31242.1"/>
    <property type="molecule type" value="Genomic_DNA"/>
</dbReference>
<feature type="transmembrane region" description="Helical" evidence="7">
    <location>
        <begin position="89"/>
        <end position="113"/>
    </location>
</feature>
<evidence type="ECO:0000313" key="8">
    <source>
        <dbReference type="EMBL" id="RWS31242.1"/>
    </source>
</evidence>
<comment type="similarity">
    <text evidence="2">Belongs to the NIPA family.</text>
</comment>
<evidence type="ECO:0008006" key="10">
    <source>
        <dbReference type="Google" id="ProtNLM"/>
    </source>
</evidence>
<evidence type="ECO:0000256" key="6">
    <source>
        <dbReference type="SAM" id="MobiDB-lite"/>
    </source>
</evidence>
<feature type="transmembrane region" description="Helical" evidence="7">
    <location>
        <begin position="260"/>
        <end position="279"/>
    </location>
</feature>
<dbReference type="Proteomes" id="UP000288716">
    <property type="component" value="Unassembled WGS sequence"/>
</dbReference>
<evidence type="ECO:0000256" key="2">
    <source>
        <dbReference type="ARBA" id="ARBA00007230"/>
    </source>
</evidence>
<name>A0A443SUQ6_9ACAR</name>
<dbReference type="GO" id="GO:0015095">
    <property type="term" value="F:magnesium ion transmembrane transporter activity"/>
    <property type="evidence" value="ECO:0007669"/>
    <property type="project" value="InterPro"/>
</dbReference>
<feature type="non-terminal residue" evidence="8">
    <location>
        <position position="1"/>
    </location>
</feature>
<dbReference type="AlphaFoldDB" id="A0A443SUQ6"/>
<keyword evidence="4 7" id="KW-1133">Transmembrane helix</keyword>
<sequence>VIRIVSEIDVQMEDERNDNERRNFFIGVGLAVTSCFFIGASFIIKKKGLLRLQSQDGERRAAAGGFGYLRQGIWWLGLISMGVGEGCNFAAYAFAPASLVTPLGGLSVIISAVLASKYLKERMNILAKIGCILCLLGSTVTVIHSPKEKVTTSDELKSMLLDSPFLVYLSFVVLSSLLLIYGFVPKYGNTNVVIYIAICSLIGSISVMTCKGLGLLITEAFGGSNLVAGLFAVFLISTIVTIMIQMNYLNKALDVFDTSVVTPIYYVLFTTCVLVASGILFKEWPSNVPDVLGSICGFFTIIIGIFLLHAFKDLNVTSNFMSRGFRRSHGSSRLINDAQQRTYTYDPILNTSYSGHKSATKSKHRSAKKKSASLNPNNSVFAGSDDISSDEAIGFV</sequence>
<gene>
    <name evidence="8" type="ORF">B4U80_08264</name>
</gene>
<keyword evidence="3 7" id="KW-0812">Transmembrane</keyword>
<evidence type="ECO:0000256" key="3">
    <source>
        <dbReference type="ARBA" id="ARBA00022692"/>
    </source>
</evidence>
<dbReference type="InterPro" id="IPR037185">
    <property type="entry name" value="EmrE-like"/>
</dbReference>
<organism evidence="8 9">
    <name type="scientific">Leptotrombidium deliense</name>
    <dbReference type="NCBI Taxonomy" id="299467"/>
    <lineage>
        <taxon>Eukaryota</taxon>
        <taxon>Metazoa</taxon>
        <taxon>Ecdysozoa</taxon>
        <taxon>Arthropoda</taxon>
        <taxon>Chelicerata</taxon>
        <taxon>Arachnida</taxon>
        <taxon>Acari</taxon>
        <taxon>Acariformes</taxon>
        <taxon>Trombidiformes</taxon>
        <taxon>Prostigmata</taxon>
        <taxon>Anystina</taxon>
        <taxon>Parasitengona</taxon>
        <taxon>Trombiculoidea</taxon>
        <taxon>Trombiculidae</taxon>
        <taxon>Leptotrombidium</taxon>
    </lineage>
</organism>
<dbReference type="PANTHER" id="PTHR12570">
    <property type="match status" value="1"/>
</dbReference>
<reference evidence="8 9" key="1">
    <citation type="journal article" date="2018" name="Gigascience">
        <title>Genomes of trombidid mites reveal novel predicted allergens and laterally-transferred genes associated with secondary metabolism.</title>
        <authorList>
            <person name="Dong X."/>
            <person name="Chaisiri K."/>
            <person name="Xia D."/>
            <person name="Armstrong S.D."/>
            <person name="Fang Y."/>
            <person name="Donnelly M.J."/>
            <person name="Kadowaki T."/>
            <person name="McGarry J.W."/>
            <person name="Darby A.C."/>
            <person name="Makepeace B.L."/>
        </authorList>
    </citation>
    <scope>NUCLEOTIDE SEQUENCE [LARGE SCALE GENOMIC DNA]</scope>
    <source>
        <strain evidence="8">UoL-UT</strain>
    </source>
</reference>
<evidence type="ECO:0000256" key="4">
    <source>
        <dbReference type="ARBA" id="ARBA00022989"/>
    </source>
</evidence>
<dbReference type="VEuPathDB" id="VectorBase:LDEU000799"/>
<feature type="transmembrane region" description="Helical" evidence="7">
    <location>
        <begin position="226"/>
        <end position="248"/>
    </location>
</feature>
<dbReference type="Pfam" id="PF05653">
    <property type="entry name" value="Mg_trans_NIPA"/>
    <property type="match status" value="1"/>
</dbReference>
<evidence type="ECO:0000313" key="9">
    <source>
        <dbReference type="Proteomes" id="UP000288716"/>
    </source>
</evidence>
<evidence type="ECO:0000256" key="1">
    <source>
        <dbReference type="ARBA" id="ARBA00004141"/>
    </source>
</evidence>
<comment type="subcellular location">
    <subcellularLocation>
        <location evidence="1">Membrane</location>
        <topology evidence="1">Multi-pass membrane protein</topology>
    </subcellularLocation>
</comment>
<keyword evidence="5 7" id="KW-0472">Membrane</keyword>